<reference evidence="2 3" key="1">
    <citation type="submission" date="2024-09" db="EMBL/GenBank/DDBJ databases">
        <authorList>
            <person name="Sun Q."/>
            <person name="Mori K."/>
        </authorList>
    </citation>
    <scope>NUCLEOTIDE SEQUENCE [LARGE SCALE GENOMIC DNA]</scope>
    <source>
        <strain evidence="2 3">CGMCC 1.9126</strain>
    </source>
</reference>
<gene>
    <name evidence="2" type="ORF">ACFFHF_23010</name>
</gene>
<evidence type="ECO:0000313" key="3">
    <source>
        <dbReference type="Proteomes" id="UP001589738"/>
    </source>
</evidence>
<name>A0ABV6KXJ8_9BACI</name>
<dbReference type="InterPro" id="IPR001509">
    <property type="entry name" value="Epimerase_deHydtase"/>
</dbReference>
<sequence>MKTALVFGGTRFFGVNLVQELLNKGVKVTVATRQNSEVPFENRVETLKVDRFDLDSVKEAVSGRNWDVVFDQICFNARDARIAIQALTDKIHTYIFTSTMSVYHYAENVVEADFDPYSYPISDTPPDKVTYQEGKRQAEAVFFQEADFPVIAVRIPIVLGEHDYTERLLLHINRTKEGSMIGFPNLQAKMGFIHQKEAGNFLVWVSEQNFNGPINACANEEISMAELMILIEGEVGKKAILPSTFDSTEHSPYGIENNWNMSNAKASELGFRFSNLSDWLPSLIKHLAN</sequence>
<evidence type="ECO:0000313" key="2">
    <source>
        <dbReference type="EMBL" id="MFC0478062.1"/>
    </source>
</evidence>
<keyword evidence="3" id="KW-1185">Reference proteome</keyword>
<dbReference type="RefSeq" id="WP_160548828.1">
    <property type="nucleotide sequence ID" value="NZ_JBHLUU010000127.1"/>
</dbReference>
<organism evidence="2 3">
    <name type="scientific">Robertmurraya beringensis</name>
    <dbReference type="NCBI Taxonomy" id="641660"/>
    <lineage>
        <taxon>Bacteria</taxon>
        <taxon>Bacillati</taxon>
        <taxon>Bacillota</taxon>
        <taxon>Bacilli</taxon>
        <taxon>Bacillales</taxon>
        <taxon>Bacillaceae</taxon>
        <taxon>Robertmurraya</taxon>
    </lineage>
</organism>
<comment type="caution">
    <text evidence="2">The sequence shown here is derived from an EMBL/GenBank/DDBJ whole genome shotgun (WGS) entry which is preliminary data.</text>
</comment>
<dbReference type="EMBL" id="JBHLUU010000127">
    <property type="protein sequence ID" value="MFC0478062.1"/>
    <property type="molecule type" value="Genomic_DNA"/>
</dbReference>
<proteinExistence type="predicted"/>
<dbReference type="PANTHER" id="PTHR48079">
    <property type="entry name" value="PROTEIN YEEZ"/>
    <property type="match status" value="1"/>
</dbReference>
<dbReference type="InterPro" id="IPR051783">
    <property type="entry name" value="NAD(P)-dependent_oxidoreduct"/>
</dbReference>
<dbReference type="SUPFAM" id="SSF51735">
    <property type="entry name" value="NAD(P)-binding Rossmann-fold domains"/>
    <property type="match status" value="1"/>
</dbReference>
<dbReference type="PANTHER" id="PTHR48079:SF6">
    <property type="entry name" value="NAD(P)-BINDING DOMAIN-CONTAINING PROTEIN-RELATED"/>
    <property type="match status" value="1"/>
</dbReference>
<feature type="domain" description="NAD-dependent epimerase/dehydratase" evidence="1">
    <location>
        <begin position="4"/>
        <end position="212"/>
    </location>
</feature>
<dbReference type="Gene3D" id="3.40.50.720">
    <property type="entry name" value="NAD(P)-binding Rossmann-like Domain"/>
    <property type="match status" value="1"/>
</dbReference>
<evidence type="ECO:0000259" key="1">
    <source>
        <dbReference type="Pfam" id="PF01370"/>
    </source>
</evidence>
<dbReference type="Proteomes" id="UP001589738">
    <property type="component" value="Unassembled WGS sequence"/>
</dbReference>
<protein>
    <submittedName>
        <fullName evidence="2">NAD-dependent epimerase/dehydratase family protein</fullName>
    </submittedName>
</protein>
<dbReference type="InterPro" id="IPR036291">
    <property type="entry name" value="NAD(P)-bd_dom_sf"/>
</dbReference>
<accession>A0ABV6KXJ8</accession>
<dbReference type="Pfam" id="PF01370">
    <property type="entry name" value="Epimerase"/>
    <property type="match status" value="1"/>
</dbReference>